<comment type="caution">
    <text evidence="5">The sequence shown here is derived from an EMBL/GenBank/DDBJ whole genome shotgun (WGS) entry which is preliminary data.</text>
</comment>
<dbReference type="Proteomes" id="UP001568698">
    <property type="component" value="Unassembled WGS sequence"/>
</dbReference>
<evidence type="ECO:0000256" key="3">
    <source>
        <dbReference type="ARBA" id="ARBA00023163"/>
    </source>
</evidence>
<evidence type="ECO:0000256" key="1">
    <source>
        <dbReference type="ARBA" id="ARBA00023015"/>
    </source>
</evidence>
<dbReference type="InterPro" id="IPR000835">
    <property type="entry name" value="HTH_MarR-typ"/>
</dbReference>
<dbReference type="SMART" id="SM00347">
    <property type="entry name" value="HTH_MARR"/>
    <property type="match status" value="1"/>
</dbReference>
<dbReference type="Gene3D" id="1.10.10.10">
    <property type="entry name" value="Winged helix-like DNA-binding domain superfamily/Winged helix DNA-binding domain"/>
    <property type="match status" value="1"/>
</dbReference>
<reference evidence="5 6" key="1">
    <citation type="submission" date="2024-08" db="EMBL/GenBank/DDBJ databases">
        <title>Sulfate-reducing bacteria isolated from formation water of the oil field in Kazakhstan and description of Pseudodesulfovibrio sp.</title>
        <authorList>
            <person name="Bidzhieva S.K."/>
            <person name="Tourova T.P."/>
            <person name="Grouzdev D.S."/>
            <person name="Beletsky A.V."/>
            <person name="Sokolova D.S."/>
            <person name="Samigullina S.R."/>
            <person name="Poltaraus A.B."/>
            <person name="Avtukh A.N."/>
            <person name="Tereshina V.M."/>
            <person name="Zhaparov N.S."/>
            <person name="Mardanov A.V."/>
            <person name="Nazina T.N."/>
        </authorList>
    </citation>
    <scope>NUCLEOTIDE SEQUENCE [LARGE SCALE GENOMIC DNA]</scope>
    <source>
        <strain evidence="5 6">9FUS</strain>
    </source>
</reference>
<organism evidence="5 6">
    <name type="scientific">Pseudodesulfovibrio karagichevae</name>
    <dbReference type="NCBI Taxonomy" id="3239305"/>
    <lineage>
        <taxon>Bacteria</taxon>
        <taxon>Pseudomonadati</taxon>
        <taxon>Thermodesulfobacteriota</taxon>
        <taxon>Desulfovibrionia</taxon>
        <taxon>Desulfovibrionales</taxon>
        <taxon>Desulfovibrionaceae</taxon>
    </lineage>
</organism>
<evidence type="ECO:0000256" key="2">
    <source>
        <dbReference type="ARBA" id="ARBA00023125"/>
    </source>
</evidence>
<keyword evidence="6" id="KW-1185">Reference proteome</keyword>
<feature type="domain" description="HTH marR-type" evidence="4">
    <location>
        <begin position="1"/>
        <end position="143"/>
    </location>
</feature>
<dbReference type="InterPro" id="IPR036390">
    <property type="entry name" value="WH_DNA-bd_sf"/>
</dbReference>
<keyword evidence="2" id="KW-0238">DNA-binding</keyword>
<keyword evidence="3" id="KW-0804">Transcription</keyword>
<sequence length="159" mass="18185">MNLDRLNPRESIGFLSWKVARVFANDLAARFAEAGVKITVEQWRALLPAYKADGLTQGRLCDMLSQEKTGVSRLVAALEKHGLLRRESSDDDRRVKYIYITDKGRELVDFTIDIVLESRADIVKHVDPEEYAVCKRVLWQLIEPHLDAACCLKEEPFPK</sequence>
<dbReference type="SUPFAM" id="SSF46785">
    <property type="entry name" value="Winged helix' DNA-binding domain"/>
    <property type="match status" value="1"/>
</dbReference>
<dbReference type="PRINTS" id="PR00598">
    <property type="entry name" value="HTHMARR"/>
</dbReference>
<dbReference type="PANTHER" id="PTHR33164">
    <property type="entry name" value="TRANSCRIPTIONAL REGULATOR, MARR FAMILY"/>
    <property type="match status" value="1"/>
</dbReference>
<dbReference type="PROSITE" id="PS50995">
    <property type="entry name" value="HTH_MARR_2"/>
    <property type="match status" value="1"/>
</dbReference>
<dbReference type="EMBL" id="JBGLYH010000020">
    <property type="protein sequence ID" value="MEZ7196865.1"/>
    <property type="molecule type" value="Genomic_DNA"/>
</dbReference>
<protein>
    <submittedName>
        <fullName evidence="5">MarR family winged helix-turn-helix transcriptional regulator</fullName>
    </submittedName>
</protein>
<dbReference type="PANTHER" id="PTHR33164:SF64">
    <property type="entry name" value="TRANSCRIPTIONAL REGULATOR SLYA"/>
    <property type="match status" value="1"/>
</dbReference>
<accession>A0ABV4K1R4</accession>
<keyword evidence="1" id="KW-0805">Transcription regulation</keyword>
<dbReference type="Pfam" id="PF12802">
    <property type="entry name" value="MarR_2"/>
    <property type="match status" value="1"/>
</dbReference>
<evidence type="ECO:0000313" key="6">
    <source>
        <dbReference type="Proteomes" id="UP001568698"/>
    </source>
</evidence>
<dbReference type="RefSeq" id="WP_371386386.1">
    <property type="nucleotide sequence ID" value="NZ_JBGLYH010000020.1"/>
</dbReference>
<name>A0ABV4K1R4_9BACT</name>
<proteinExistence type="predicted"/>
<gene>
    <name evidence="5" type="ORF">AB6M95_08910</name>
</gene>
<evidence type="ECO:0000259" key="4">
    <source>
        <dbReference type="PROSITE" id="PS50995"/>
    </source>
</evidence>
<dbReference type="InterPro" id="IPR039422">
    <property type="entry name" value="MarR/SlyA-like"/>
</dbReference>
<dbReference type="InterPro" id="IPR036388">
    <property type="entry name" value="WH-like_DNA-bd_sf"/>
</dbReference>
<evidence type="ECO:0000313" key="5">
    <source>
        <dbReference type="EMBL" id="MEZ7196865.1"/>
    </source>
</evidence>